<sequence>MAFLGSGLAAEQYRLSGGETLELRAGAWDARNKTFANWDGVAGSYKMAPDGNIYVPIAGAVEVVGKTLDEVADTIASRMQRIVGLTELPAVSVEISRYAPVFVGGAVTAPGQFDFTPGMTVEKALAIAGGFYRLPNEDGTRQTSLTKITGEINQLRGTAAGLAEQQKRLEQEVQLYSAEELPDSVESESSDPVQAKILSVNIKVIKAEIQSLKDLRVLLTEKISQLSEEIVLRDKQIELARQDLASMEHLKDKGLAVTTRVSAANTALNDLEAKRLQLEVARLDAQQRLNLALRDAATLFDKARGEKLSELMEVKSKRFDVEARLDLAHKVYAEALATNSVDATETETIVTPSYRISRFENGEMQSLNVDLNAFMRPGDSLTITLAVSEPASR</sequence>
<organism evidence="5 6">
    <name type="scientific">Roseibium aggregatum (strain ATCC 25650 / DSM 13394 / JCM 20685 / NBRC 16684 / NCIMB 2208 / IAM 12614 / B1)</name>
    <name type="common">Stappia aggregata</name>
    <dbReference type="NCBI Taxonomy" id="384765"/>
    <lineage>
        <taxon>Bacteria</taxon>
        <taxon>Pseudomonadati</taxon>
        <taxon>Pseudomonadota</taxon>
        <taxon>Alphaproteobacteria</taxon>
        <taxon>Hyphomicrobiales</taxon>
        <taxon>Stappiaceae</taxon>
        <taxon>Roseibium</taxon>
    </lineage>
</organism>
<dbReference type="OrthoDB" id="197007at2"/>
<dbReference type="GeneID" id="68850186"/>
<protein>
    <submittedName>
        <fullName evidence="5">Exopolysaccharide production protein</fullName>
    </submittedName>
</protein>
<comment type="caution">
    <text evidence="5">The sequence shown here is derived from an EMBL/GenBank/DDBJ whole genome shotgun (WGS) entry which is preliminary data.</text>
</comment>
<evidence type="ECO:0000313" key="6">
    <source>
        <dbReference type="Proteomes" id="UP000004848"/>
    </source>
</evidence>
<evidence type="ECO:0000256" key="2">
    <source>
        <dbReference type="SAM" id="Coils"/>
    </source>
</evidence>
<dbReference type="RefSeq" id="WP_006932345.1">
    <property type="nucleotide sequence ID" value="NZ_AAUW01000002.1"/>
</dbReference>
<reference evidence="5 6" key="1">
    <citation type="submission" date="2006-05" db="EMBL/GenBank/DDBJ databases">
        <authorList>
            <person name="King G."/>
            <person name="Ferriera S."/>
            <person name="Johnson J."/>
            <person name="Kravitz S."/>
            <person name="Beeson K."/>
            <person name="Sutton G."/>
            <person name="Rogers Y.-H."/>
            <person name="Friedman R."/>
            <person name="Frazier M."/>
            <person name="Venter J.C."/>
        </authorList>
    </citation>
    <scope>NUCLEOTIDE SEQUENCE [LARGE SCALE GENOMIC DNA]</scope>
    <source>
        <strain evidence="6">ATCC 25650 / DSM 13394 / JCM 20685 / NBRC 16684 / NCIMB 2208 / IAM 12614 / B1</strain>
    </source>
</reference>
<feature type="coiled-coil region" evidence="2">
    <location>
        <begin position="261"/>
        <end position="288"/>
    </location>
</feature>
<name>A0NNT8_ROSAI</name>
<dbReference type="InterPro" id="IPR003715">
    <property type="entry name" value="Poly_export_N"/>
</dbReference>
<dbReference type="Pfam" id="PF02563">
    <property type="entry name" value="Poly_export"/>
    <property type="match status" value="1"/>
</dbReference>
<evidence type="ECO:0000256" key="1">
    <source>
        <dbReference type="ARBA" id="ARBA00022729"/>
    </source>
</evidence>
<dbReference type="Pfam" id="PF10531">
    <property type="entry name" value="SLBB"/>
    <property type="match status" value="1"/>
</dbReference>
<dbReference type="GO" id="GO:0015159">
    <property type="term" value="F:polysaccharide transmembrane transporter activity"/>
    <property type="evidence" value="ECO:0007669"/>
    <property type="project" value="InterPro"/>
</dbReference>
<feature type="coiled-coil region" evidence="2">
    <location>
        <begin position="152"/>
        <end position="179"/>
    </location>
</feature>
<dbReference type="Proteomes" id="UP000004848">
    <property type="component" value="Unassembled WGS sequence"/>
</dbReference>
<dbReference type="AlphaFoldDB" id="A0NNT8"/>
<feature type="domain" description="Soluble ligand binding" evidence="4">
    <location>
        <begin position="101"/>
        <end position="136"/>
    </location>
</feature>
<evidence type="ECO:0000259" key="4">
    <source>
        <dbReference type="Pfam" id="PF10531"/>
    </source>
</evidence>
<keyword evidence="1" id="KW-0732">Signal</keyword>
<evidence type="ECO:0000313" key="5">
    <source>
        <dbReference type="EMBL" id="EAV45819.1"/>
    </source>
</evidence>
<gene>
    <name evidence="5" type="ORF">SIAM614_24407</name>
</gene>
<evidence type="ECO:0000259" key="3">
    <source>
        <dbReference type="Pfam" id="PF02563"/>
    </source>
</evidence>
<dbReference type="EMBL" id="AAUW01000002">
    <property type="protein sequence ID" value="EAV45819.1"/>
    <property type="molecule type" value="Genomic_DNA"/>
</dbReference>
<dbReference type="Gene3D" id="3.30.1950.10">
    <property type="entry name" value="wza like domain"/>
    <property type="match status" value="1"/>
</dbReference>
<proteinExistence type="predicted"/>
<dbReference type="InterPro" id="IPR019554">
    <property type="entry name" value="Soluble_ligand-bd"/>
</dbReference>
<dbReference type="InterPro" id="IPR049712">
    <property type="entry name" value="Poly_export"/>
</dbReference>
<feature type="domain" description="Polysaccharide export protein N-terminal" evidence="3">
    <location>
        <begin position="10"/>
        <end position="95"/>
    </location>
</feature>
<keyword evidence="2" id="KW-0175">Coiled coil</keyword>
<dbReference type="PANTHER" id="PTHR33619">
    <property type="entry name" value="POLYSACCHARIDE EXPORT PROTEIN GFCE-RELATED"/>
    <property type="match status" value="1"/>
</dbReference>
<dbReference type="PANTHER" id="PTHR33619:SF3">
    <property type="entry name" value="POLYSACCHARIDE EXPORT PROTEIN GFCE-RELATED"/>
    <property type="match status" value="1"/>
</dbReference>
<dbReference type="eggNOG" id="COG1596">
    <property type="taxonomic scope" value="Bacteria"/>
</dbReference>
<accession>A0NNT8</accession>
<dbReference type="Gene3D" id="3.10.560.10">
    <property type="entry name" value="Outer membrane lipoprotein wza domain like"/>
    <property type="match status" value="1"/>
</dbReference>